<organism evidence="6 7">
    <name type="scientific">Tilletiaria anomala (strain ATCC 24038 / CBS 436.72 / UBC 951)</name>
    <dbReference type="NCBI Taxonomy" id="1037660"/>
    <lineage>
        <taxon>Eukaryota</taxon>
        <taxon>Fungi</taxon>
        <taxon>Dikarya</taxon>
        <taxon>Basidiomycota</taxon>
        <taxon>Ustilaginomycotina</taxon>
        <taxon>Exobasidiomycetes</taxon>
        <taxon>Georgefischeriales</taxon>
        <taxon>Tilletiariaceae</taxon>
        <taxon>Tilletiaria</taxon>
    </lineage>
</organism>
<comment type="caution">
    <text evidence="6">The sequence shown here is derived from an EMBL/GenBank/DDBJ whole genome shotgun (WGS) entry which is preliminary data.</text>
</comment>
<dbReference type="InterPro" id="IPR019404">
    <property type="entry name" value="Mediator_Med11"/>
</dbReference>
<keyword evidence="3 4" id="KW-0539">Nucleus</keyword>
<keyword evidence="4" id="KW-0804">Transcription</keyword>
<evidence type="ECO:0000313" key="6">
    <source>
        <dbReference type="EMBL" id="KDN51420.1"/>
    </source>
</evidence>
<comment type="similarity">
    <text evidence="2 4">Belongs to the Mediator complex subunit 11 family.</text>
</comment>
<name>A0A066WLB5_TILAU</name>
<evidence type="ECO:0000256" key="4">
    <source>
        <dbReference type="RuleBase" id="RU364147"/>
    </source>
</evidence>
<feature type="compositionally biased region" description="Low complexity" evidence="5">
    <location>
        <begin position="44"/>
        <end position="58"/>
    </location>
</feature>
<evidence type="ECO:0000256" key="1">
    <source>
        <dbReference type="ARBA" id="ARBA00004123"/>
    </source>
</evidence>
<protein>
    <recommendedName>
        <fullName evidence="4">Mediator of RNA polymerase II transcription subunit 11</fullName>
    </recommendedName>
    <alternativeName>
        <fullName evidence="4">Mediator complex subunit 11</fullName>
    </alternativeName>
</protein>
<dbReference type="HOGENOM" id="CLU_814280_0_0_1"/>
<feature type="region of interest" description="Disordered" evidence="5">
    <location>
        <begin position="1"/>
        <end position="91"/>
    </location>
</feature>
<reference evidence="6 7" key="1">
    <citation type="submission" date="2014-05" db="EMBL/GenBank/DDBJ databases">
        <title>Draft genome sequence of a rare smut relative, Tilletiaria anomala UBC 951.</title>
        <authorList>
            <consortium name="DOE Joint Genome Institute"/>
            <person name="Toome M."/>
            <person name="Kuo A."/>
            <person name="Henrissat B."/>
            <person name="Lipzen A."/>
            <person name="Tritt A."/>
            <person name="Yoshinaga Y."/>
            <person name="Zane M."/>
            <person name="Barry K."/>
            <person name="Grigoriev I.V."/>
            <person name="Spatafora J.W."/>
            <person name="Aimea M.C."/>
        </authorList>
    </citation>
    <scope>NUCLEOTIDE SEQUENCE [LARGE SCALE GENOMIC DNA]</scope>
    <source>
        <strain evidence="6 7">UBC 951</strain>
    </source>
</reference>
<feature type="compositionally biased region" description="Polar residues" evidence="5">
    <location>
        <begin position="198"/>
        <end position="210"/>
    </location>
</feature>
<evidence type="ECO:0000256" key="3">
    <source>
        <dbReference type="ARBA" id="ARBA00023242"/>
    </source>
</evidence>
<dbReference type="GeneID" id="25267561"/>
<comment type="subunit">
    <text evidence="4">Component of the Mediator complex.</text>
</comment>
<feature type="region of interest" description="Disordered" evidence="5">
    <location>
        <begin position="268"/>
        <end position="310"/>
    </location>
</feature>
<proteinExistence type="inferred from homology"/>
<dbReference type="GO" id="GO:0006357">
    <property type="term" value="P:regulation of transcription by RNA polymerase II"/>
    <property type="evidence" value="ECO:0007669"/>
    <property type="project" value="InterPro"/>
</dbReference>
<keyword evidence="4" id="KW-0010">Activator</keyword>
<dbReference type="AlphaFoldDB" id="A0A066WLB5"/>
<comment type="function">
    <text evidence="4">Component of the Mediator complex, a coactivator involved in the regulated transcription of nearly all RNA polymerase II-dependent genes. Mediator functions as a bridge to convey information from gene-specific regulatory proteins to the basal RNA polymerase II transcription machinery. Mediator is recruited to promoters by direct interactions with regulatory proteins and serves as a scaffold for the assembly of a functional pre-initiation complex with RNA polymerase II and the general transcription factors.</text>
</comment>
<feature type="region of interest" description="Disordered" evidence="5">
    <location>
        <begin position="191"/>
        <end position="215"/>
    </location>
</feature>
<keyword evidence="7" id="KW-1185">Reference proteome</keyword>
<evidence type="ECO:0000256" key="5">
    <source>
        <dbReference type="SAM" id="MobiDB-lite"/>
    </source>
</evidence>
<evidence type="ECO:0000256" key="2">
    <source>
        <dbReference type="ARBA" id="ARBA00008186"/>
    </source>
</evidence>
<dbReference type="Pfam" id="PF10280">
    <property type="entry name" value="Med11"/>
    <property type="match status" value="1"/>
</dbReference>
<accession>A0A066WLB5</accession>
<feature type="compositionally biased region" description="Low complexity" evidence="5">
    <location>
        <begin position="280"/>
        <end position="296"/>
    </location>
</feature>
<dbReference type="RefSeq" id="XP_013244717.1">
    <property type="nucleotide sequence ID" value="XM_013389263.1"/>
</dbReference>
<dbReference type="GO" id="GO:0016592">
    <property type="term" value="C:mediator complex"/>
    <property type="evidence" value="ECO:0007669"/>
    <property type="project" value="InterPro"/>
</dbReference>
<dbReference type="Proteomes" id="UP000027361">
    <property type="component" value="Unassembled WGS sequence"/>
</dbReference>
<dbReference type="EMBL" id="JMSN01000016">
    <property type="protein sequence ID" value="KDN51420.1"/>
    <property type="molecule type" value="Genomic_DNA"/>
</dbReference>
<gene>
    <name evidence="4" type="primary">MED11</name>
    <name evidence="6" type="ORF">K437DRAFT_51346</name>
</gene>
<evidence type="ECO:0000313" key="7">
    <source>
        <dbReference type="Proteomes" id="UP000027361"/>
    </source>
</evidence>
<sequence length="341" mass="35871">MDGAPSASKTSPGVANDFAPAGNQDAAKASTSSLAPQSPPPSLPASLAAASTGASPPSDMDEDQRSSERQLEEAERRKAERDRTNERATMEARIAAVAKQRDAKTDRMIDRLKKGDEQLANLLSQAADSLSALLPRRHSSAVGIDPGLTNDPNDLDEADADEFEKKAQDWFTGLNEVQTNMRAAVHHLRRSKLPPLTPNASSVSQASGQLGSAERGDSLRLLDQVAQGGSSSRDTSLSTEEESLSVSALRLEEQGWKGLSKALGEIHTQRQVESAGGQASSRSGPGTGSSTPLTRPISPVVDPRAAEADQQMRIQGTAGKILSHLATSDARLLDALLKSGA</sequence>
<keyword evidence="4" id="KW-0805">Transcription regulation</keyword>
<feature type="compositionally biased region" description="Basic and acidic residues" evidence="5">
    <location>
        <begin position="63"/>
        <end position="90"/>
    </location>
</feature>
<dbReference type="GO" id="GO:0003712">
    <property type="term" value="F:transcription coregulator activity"/>
    <property type="evidence" value="ECO:0007669"/>
    <property type="project" value="InterPro"/>
</dbReference>
<dbReference type="InParanoid" id="A0A066WLB5"/>
<comment type="subcellular location">
    <subcellularLocation>
        <location evidence="1 4">Nucleus</location>
    </subcellularLocation>
</comment>